<feature type="repeat" description="PPR" evidence="3">
    <location>
        <begin position="708"/>
        <end position="742"/>
    </location>
</feature>
<feature type="repeat" description="PPR" evidence="3">
    <location>
        <begin position="673"/>
        <end position="707"/>
    </location>
</feature>
<dbReference type="EMBL" id="JAATIP010000075">
    <property type="protein sequence ID" value="KAF4378210.1"/>
    <property type="molecule type" value="Genomic_DNA"/>
</dbReference>
<name>A0A7J6G7W4_CANSA</name>
<evidence type="ECO:0000256" key="1">
    <source>
        <dbReference type="ARBA" id="ARBA00007626"/>
    </source>
</evidence>
<organism evidence="4 5">
    <name type="scientific">Cannabis sativa</name>
    <name type="common">Hemp</name>
    <name type="synonym">Marijuana</name>
    <dbReference type="NCBI Taxonomy" id="3483"/>
    <lineage>
        <taxon>Eukaryota</taxon>
        <taxon>Viridiplantae</taxon>
        <taxon>Streptophyta</taxon>
        <taxon>Embryophyta</taxon>
        <taxon>Tracheophyta</taxon>
        <taxon>Spermatophyta</taxon>
        <taxon>Magnoliopsida</taxon>
        <taxon>eudicotyledons</taxon>
        <taxon>Gunneridae</taxon>
        <taxon>Pentapetalae</taxon>
        <taxon>rosids</taxon>
        <taxon>fabids</taxon>
        <taxon>Rosales</taxon>
        <taxon>Cannabaceae</taxon>
        <taxon>Cannabis</taxon>
    </lineage>
</organism>
<dbReference type="PANTHER" id="PTHR47938:SF35">
    <property type="entry name" value="PENTATRICOPEPTIDE REPEAT-CONTAINING PROTEIN 4, MITOCHONDRIAL-RELATED"/>
    <property type="match status" value="1"/>
</dbReference>
<feature type="repeat" description="PPR" evidence="3">
    <location>
        <begin position="1279"/>
        <end position="1313"/>
    </location>
</feature>
<dbReference type="NCBIfam" id="TIGR00756">
    <property type="entry name" value="PPR"/>
    <property type="match status" value="13"/>
</dbReference>
<accession>A0A7J6G7W4</accession>
<sequence length="1322" mass="148425">MVVVQLWFDLCGGSSSTRSVSLGILALSFLVRSAFCYHCGRFIHLRTPSSCRPIGNERGSGLATTATAMLTAGRRTGSRSYAGEEKRAVWSPEIPFGTPAAMVASSGMLTNDDSSVMVKEGPAISHFNKDSLNFKIPCANEDSSRAKVNEFIKEKNKALVSNSGPCMTIGPRQFLNSYSACGTAPSLLNQLREQGKGQVVSPFLSIGPLAKEKGLVICENNNGIFGDGPPKSLSNESFICGQEVKFHHDEKLALSNFFQTQDTLLQELKNFGSLYLYEIKAIGGDIGVPTISETNARTTPLKKRKFDGASTSLCPRPWKLLRPLPWAIRDFSWNTEKSNNATNVKEDEPSEDISLSNSESIGPKNCVGLNMKKKTLNSLYLFCKSRRPLTSWALPMETSDTSFSTIANDHKSLCLTLAEQLIRRGLLCSAQQVMQRLVNHSSSVSDAISVVNFGIERGLDIDLGTYGALIKKLVDSGQHQLAEALYRDNVCVRGIDPDSLILTHMIICFCKLGKLEEASFHLDKLLVKNSVPCKTTCNSLLKELYEREMILDAFDFFVWISNAKVFLGFWCSRLIDRLCIRGYMDEALQVFDIMRERIGYLPTVHMYKSLFYGFCKRGRVVEAELLFGEMESHDVYIDKTMYTSLIHEYCQSKKMKMAMRVFLRMLKTGCVPDNRTCNTLIHGFVKLGLFDKGWVISKQMVDWGMQPDVISYGIMISEYCKEGKCDSALMLLDTMISCSLIPSVHCYTVLINALNREKRFTEIDELYKNMLKNGIVPDHVLYFTLLKNYPKGHELRLAIMILQAIGKNGCGIDLSTLSASNDMFPPGDLEQEIEVLLGEIVKRDLNVASVAFSVYICALCMDSKTDAALNCLDRMANLGCRPLLFTFNSLIKSLCSEGLFEDVESLMAIMEEQGIMADLTTYLIMINELCKQGDVESALGVLDHMEDMGMRPGVAIYDSIIACLGREKCVVEAENMFKRMLEAGVDPDEVVYTTMIMAYLNNERVIEARQLFEKMMENSIQPSMLSYTALISGLVKRNMTDKGCIYLARMLRDGVLPNVVLYTSLITHSLKKGKFEFAFRLVDLMNYSRIEFDLVTYIALVSGVCRNIPVIQNKQHILSRQSLQAWQMLFRLLHQSNLLPNENYLQVPVRTSKEIKSFAIKLIETIESTRFMPNLYLYNGIISGFCWGQKMQEAYDKFELMQTEGLCPNQVTYTILMSGHVQSNDIDCAVGVFNKMKADGCDPDKIAYNTLLRGLCKAGRPVDALTLSYAMRKKGVFPSKLSYECLLNCFCASNLDDGAFKIFQEMIAFHYIPRSFNRHWLL</sequence>
<proteinExistence type="inferred from homology"/>
<protein>
    <recommendedName>
        <fullName evidence="6">Pentatricopeptide repeat-containing protein</fullName>
    </recommendedName>
</protein>
<feature type="repeat" description="PPR" evidence="3">
    <location>
        <begin position="883"/>
        <end position="917"/>
    </location>
</feature>
<feature type="repeat" description="PPR" evidence="3">
    <location>
        <begin position="1023"/>
        <end position="1057"/>
    </location>
</feature>
<evidence type="ECO:0000313" key="4">
    <source>
        <dbReference type="EMBL" id="KAF4378210.1"/>
    </source>
</evidence>
<comment type="caution">
    <text evidence="4">The sequence shown here is derived from an EMBL/GenBank/DDBJ whole genome shotgun (WGS) entry which is preliminary data.</text>
</comment>
<dbReference type="Proteomes" id="UP000525078">
    <property type="component" value="Unassembled WGS sequence"/>
</dbReference>
<dbReference type="PROSITE" id="PS51375">
    <property type="entry name" value="PPR"/>
    <property type="match status" value="15"/>
</dbReference>
<feature type="repeat" description="PPR" evidence="3">
    <location>
        <begin position="953"/>
        <end position="987"/>
    </location>
</feature>
<keyword evidence="2" id="KW-0677">Repeat</keyword>
<dbReference type="GO" id="GO:0003729">
    <property type="term" value="F:mRNA binding"/>
    <property type="evidence" value="ECO:0007669"/>
    <property type="project" value="TreeGrafter"/>
</dbReference>
<feature type="repeat" description="PPR" evidence="3">
    <location>
        <begin position="1209"/>
        <end position="1243"/>
    </location>
</feature>
<dbReference type="InterPro" id="IPR011990">
    <property type="entry name" value="TPR-like_helical_dom_sf"/>
</dbReference>
<comment type="similarity">
    <text evidence="1">Belongs to the PPR family. P subfamily.</text>
</comment>
<evidence type="ECO:0008006" key="6">
    <source>
        <dbReference type="Google" id="ProtNLM"/>
    </source>
</evidence>
<feature type="repeat" description="PPR" evidence="3">
    <location>
        <begin position="988"/>
        <end position="1022"/>
    </location>
</feature>
<evidence type="ECO:0000256" key="3">
    <source>
        <dbReference type="PROSITE-ProRule" id="PRU00708"/>
    </source>
</evidence>
<feature type="repeat" description="PPR" evidence="3">
    <location>
        <begin position="1244"/>
        <end position="1278"/>
    </location>
</feature>
<feature type="repeat" description="PPR" evidence="3">
    <location>
        <begin position="638"/>
        <end position="672"/>
    </location>
</feature>
<feature type="repeat" description="PPR" evidence="3">
    <location>
        <begin position="603"/>
        <end position="637"/>
    </location>
</feature>
<dbReference type="InterPro" id="IPR002885">
    <property type="entry name" value="PPR_rpt"/>
</dbReference>
<feature type="repeat" description="PPR" evidence="3">
    <location>
        <begin position="743"/>
        <end position="777"/>
    </location>
</feature>
<evidence type="ECO:0000256" key="2">
    <source>
        <dbReference type="ARBA" id="ARBA00022737"/>
    </source>
</evidence>
<feature type="repeat" description="PPR" evidence="3">
    <location>
        <begin position="1174"/>
        <end position="1208"/>
    </location>
</feature>
<gene>
    <name evidence="4" type="ORF">F8388_010649</name>
</gene>
<feature type="repeat" description="PPR" evidence="3">
    <location>
        <begin position="918"/>
        <end position="952"/>
    </location>
</feature>
<dbReference type="Pfam" id="PF13041">
    <property type="entry name" value="PPR_2"/>
    <property type="match status" value="6"/>
</dbReference>
<dbReference type="PANTHER" id="PTHR47938">
    <property type="entry name" value="RESPIRATORY COMPLEX I CHAPERONE (CIA84), PUTATIVE (AFU_ORTHOLOGUE AFUA_2G06020)-RELATED"/>
    <property type="match status" value="1"/>
</dbReference>
<feature type="repeat" description="PPR" evidence="3">
    <location>
        <begin position="848"/>
        <end position="882"/>
    </location>
</feature>
<evidence type="ECO:0000313" key="5">
    <source>
        <dbReference type="Proteomes" id="UP000525078"/>
    </source>
</evidence>
<dbReference type="Pfam" id="PF12854">
    <property type="entry name" value="PPR_1"/>
    <property type="match status" value="1"/>
</dbReference>
<dbReference type="Pfam" id="PF01535">
    <property type="entry name" value="PPR"/>
    <property type="match status" value="6"/>
</dbReference>
<dbReference type="Gene3D" id="1.25.40.10">
    <property type="entry name" value="Tetratricopeptide repeat domain"/>
    <property type="match status" value="7"/>
</dbReference>
<reference evidence="4 5" key="1">
    <citation type="journal article" date="2020" name="bioRxiv">
        <title>Sequence and annotation of 42 cannabis genomes reveals extensive copy number variation in cannabinoid synthesis and pathogen resistance genes.</title>
        <authorList>
            <person name="Mckernan K.J."/>
            <person name="Helbert Y."/>
            <person name="Kane L.T."/>
            <person name="Ebling H."/>
            <person name="Zhang L."/>
            <person name="Liu B."/>
            <person name="Eaton Z."/>
            <person name="Mclaughlin S."/>
            <person name="Kingan S."/>
            <person name="Baybayan P."/>
            <person name="Concepcion G."/>
            <person name="Jordan M."/>
            <person name="Riva A."/>
            <person name="Barbazuk W."/>
            <person name="Harkins T."/>
        </authorList>
    </citation>
    <scope>NUCLEOTIDE SEQUENCE [LARGE SCALE GENOMIC DNA]</scope>
    <source>
        <strain evidence="5">cv. Jamaican Lion 4</strain>
        <tissue evidence="4">Leaf</tissue>
    </source>
</reference>